<feature type="compositionally biased region" description="Polar residues" evidence="2">
    <location>
        <begin position="230"/>
        <end position="240"/>
    </location>
</feature>
<feature type="region of interest" description="Disordered" evidence="2">
    <location>
        <begin position="188"/>
        <end position="251"/>
    </location>
</feature>
<feature type="compositionally biased region" description="Acidic residues" evidence="2">
    <location>
        <begin position="204"/>
        <end position="214"/>
    </location>
</feature>
<evidence type="ECO:0000313" key="4">
    <source>
        <dbReference type="Proteomes" id="UP001642540"/>
    </source>
</evidence>
<proteinExistence type="predicted"/>
<evidence type="ECO:0000256" key="2">
    <source>
        <dbReference type="SAM" id="MobiDB-lite"/>
    </source>
</evidence>
<evidence type="ECO:0000256" key="1">
    <source>
        <dbReference type="SAM" id="Coils"/>
    </source>
</evidence>
<keyword evidence="4" id="KW-1185">Reference proteome</keyword>
<dbReference type="Proteomes" id="UP001642540">
    <property type="component" value="Unassembled WGS sequence"/>
</dbReference>
<evidence type="ECO:0000313" key="3">
    <source>
        <dbReference type="EMBL" id="CAL8117046.1"/>
    </source>
</evidence>
<comment type="caution">
    <text evidence="3">The sequence shown here is derived from an EMBL/GenBank/DDBJ whole genome shotgun (WGS) entry which is preliminary data.</text>
</comment>
<sequence>MAGANNKENTPVRDLDHLFALIKQENSKLKSDVTAEVKEEIGKIADRITNLEEKYEQLVVQNASSADNAKTMQESLTNITEMHNKLKEQQDRIHRINNIIVMGIPENENALTTLHNILDIVLPNNTYRTHTKVIRVGKPAEMKTRPIRVQLNSNNEVYTALRNGVLLKDIEIHRNVYIRKDQTKLQQDERRRYMQEKKRTQTQDDMEEETEEQNSIESECNRGKRRIVSRPSQQGQSSSKYARMETHTNTN</sequence>
<gene>
    <name evidence="3" type="ORF">ODALV1_LOCUS17508</name>
</gene>
<organism evidence="3 4">
    <name type="scientific">Orchesella dallaii</name>
    <dbReference type="NCBI Taxonomy" id="48710"/>
    <lineage>
        <taxon>Eukaryota</taxon>
        <taxon>Metazoa</taxon>
        <taxon>Ecdysozoa</taxon>
        <taxon>Arthropoda</taxon>
        <taxon>Hexapoda</taxon>
        <taxon>Collembola</taxon>
        <taxon>Entomobryomorpha</taxon>
        <taxon>Entomobryoidea</taxon>
        <taxon>Orchesellidae</taxon>
        <taxon>Orchesellinae</taxon>
        <taxon>Orchesella</taxon>
    </lineage>
</organism>
<feature type="compositionally biased region" description="Basic and acidic residues" evidence="2">
    <location>
        <begin position="188"/>
        <end position="202"/>
    </location>
</feature>
<reference evidence="3 4" key="1">
    <citation type="submission" date="2024-08" db="EMBL/GenBank/DDBJ databases">
        <authorList>
            <person name="Cucini C."/>
            <person name="Frati F."/>
        </authorList>
    </citation>
    <scope>NUCLEOTIDE SEQUENCE [LARGE SCALE GENOMIC DNA]</scope>
</reference>
<feature type="coiled-coil region" evidence="1">
    <location>
        <begin position="34"/>
        <end position="99"/>
    </location>
</feature>
<keyword evidence="1" id="KW-0175">Coiled coil</keyword>
<name>A0ABP1R1P7_9HEXA</name>
<protein>
    <submittedName>
        <fullName evidence="3">Uncharacterized protein</fullName>
    </submittedName>
</protein>
<dbReference type="EMBL" id="CAXLJM020000053">
    <property type="protein sequence ID" value="CAL8117046.1"/>
    <property type="molecule type" value="Genomic_DNA"/>
</dbReference>
<feature type="compositionally biased region" description="Basic and acidic residues" evidence="2">
    <location>
        <begin position="242"/>
        <end position="251"/>
    </location>
</feature>
<accession>A0ABP1R1P7</accession>